<proteinExistence type="predicted"/>
<dbReference type="Pfam" id="PF13958">
    <property type="entry name" value="ToxN_toxin"/>
    <property type="match status" value="1"/>
</dbReference>
<dbReference type="EMBL" id="CP041663">
    <property type="protein sequence ID" value="QDY88372.1"/>
    <property type="molecule type" value="Genomic_DNA"/>
</dbReference>
<dbReference type="GO" id="GO:0003723">
    <property type="term" value="F:RNA binding"/>
    <property type="evidence" value="ECO:0007669"/>
    <property type="project" value="InterPro"/>
</dbReference>
<reference evidence="2" key="1">
    <citation type="submission" date="2019-07" db="EMBL/GenBank/DDBJ databases">
        <title>Complete genome sequences of three Mycoplasma sp. 1220 strains.</title>
        <authorList>
            <person name="Grozner D."/>
            <person name="Forro B."/>
            <person name="Kovacs A.B."/>
            <person name="Marton S."/>
            <person name="Banyai K."/>
            <person name="Kreizinger Z."/>
            <person name="Sulyok K.M."/>
            <person name="Gyuranecz M."/>
        </authorList>
    </citation>
    <scope>NUCLEOTIDE SEQUENCE [LARGE SCALE GENOMIC DNA]</scope>
    <source>
        <strain evidence="2">MYCAV93</strain>
    </source>
</reference>
<dbReference type="AlphaFoldDB" id="A0A5B8JB98"/>
<evidence type="ECO:0008006" key="3">
    <source>
        <dbReference type="Google" id="ProtNLM"/>
    </source>
</evidence>
<dbReference type="OrthoDB" id="399637at2"/>
<dbReference type="Gene3D" id="3.10.129.130">
    <property type="match status" value="1"/>
</dbReference>
<evidence type="ECO:0000313" key="2">
    <source>
        <dbReference type="Proteomes" id="UP000317512"/>
    </source>
</evidence>
<evidence type="ECO:0000313" key="1">
    <source>
        <dbReference type="EMBL" id="QDY88372.1"/>
    </source>
</evidence>
<sequence length="170" mass="20320">MSENKIRFENRLGFYIINIDYLEYLHNYDHEVQYNPEYKEKIKPHLGIVVVEDNQRFLIPLTSPKEKYKKIKKNVFEYHKIYNKNNELTGILLIKKMIPISLNLIKKITFENGNKYHLLLSEQLIFISKEKEVVLSKINSFYNKKINNGTVYGSTNILEDIKLMEKFNIN</sequence>
<dbReference type="RefSeq" id="WP_146308839.1">
    <property type="nucleotide sequence ID" value="NZ_CP041663.1"/>
</dbReference>
<protein>
    <recommendedName>
        <fullName evidence="3">Type III toxin-antitoxin system ToxN/AbiQ family toxin</fullName>
    </recommendedName>
</protein>
<accession>A0A5B8JB98</accession>
<dbReference type="GO" id="GO:0004521">
    <property type="term" value="F:RNA endonuclease activity"/>
    <property type="evidence" value="ECO:0007669"/>
    <property type="project" value="InterPro"/>
</dbReference>
<dbReference type="InterPro" id="IPR025911">
    <property type="entry name" value="ToxN/AbiQ_toxin"/>
</dbReference>
<name>A0A5B8JB98_9MOLU</name>
<dbReference type="Proteomes" id="UP000317512">
    <property type="component" value="Chromosome"/>
</dbReference>
<dbReference type="InterPro" id="IPR053735">
    <property type="entry name" value="Type_III_TA_endoRNase"/>
</dbReference>
<gene>
    <name evidence="1" type="ORF">FOY43_01690</name>
</gene>
<organism evidence="1 2">
    <name type="scientific">Mycoplasma anserisalpingitidis</name>
    <dbReference type="NCBI Taxonomy" id="519450"/>
    <lineage>
        <taxon>Bacteria</taxon>
        <taxon>Bacillati</taxon>
        <taxon>Mycoplasmatota</taxon>
        <taxon>Mollicutes</taxon>
        <taxon>Mycoplasmataceae</taxon>
        <taxon>Mycoplasma</taxon>
    </lineage>
</organism>